<keyword evidence="1" id="KW-0560">Oxidoreductase</keyword>
<dbReference type="EC" id="1.6.5.5" evidence="1"/>
<proteinExistence type="predicted"/>
<protein>
    <submittedName>
        <fullName evidence="1">NADPH:quinone reductase</fullName>
        <ecNumber evidence="1">1.6.5.5</ecNumber>
    </submittedName>
</protein>
<organism evidence="1 2">
    <name type="scientific">Neophaeococcomyces mojaviensis</name>
    <dbReference type="NCBI Taxonomy" id="3383035"/>
    <lineage>
        <taxon>Eukaryota</taxon>
        <taxon>Fungi</taxon>
        <taxon>Dikarya</taxon>
        <taxon>Ascomycota</taxon>
        <taxon>Pezizomycotina</taxon>
        <taxon>Eurotiomycetes</taxon>
        <taxon>Chaetothyriomycetidae</taxon>
        <taxon>Chaetothyriales</taxon>
        <taxon>Chaetothyriales incertae sedis</taxon>
        <taxon>Neophaeococcomyces</taxon>
    </lineage>
</organism>
<evidence type="ECO:0000313" key="2">
    <source>
        <dbReference type="Proteomes" id="UP001172386"/>
    </source>
</evidence>
<accession>A0ACC3ACA8</accession>
<name>A0ACC3ACA8_9EURO</name>
<keyword evidence="2" id="KW-1185">Reference proteome</keyword>
<reference evidence="1" key="1">
    <citation type="submission" date="2022-10" db="EMBL/GenBank/DDBJ databases">
        <title>Culturing micro-colonial fungi from biological soil crusts in the Mojave desert and describing Neophaeococcomyces mojavensis, and introducing the new genera and species Taxawa tesnikishii.</title>
        <authorList>
            <person name="Kurbessoian T."/>
            <person name="Stajich J.E."/>
        </authorList>
    </citation>
    <scope>NUCLEOTIDE SEQUENCE</scope>
    <source>
        <strain evidence="1">JES_112</strain>
    </source>
</reference>
<gene>
    <name evidence="1" type="primary">ZTA1_2</name>
    <name evidence="1" type="ORF">H2198_003075</name>
</gene>
<sequence>MIPLPENMRAIVVDRTGDSSVLRYAENEPLPRPSSSEVLIKNVLAGVNYIDVYYRSGLYQYAHGCPMILGQECVGTIIRTPDPLPYGLREGDEVIWMHRGGYAEYSAVPVEHVVKLPSNVPKELALASYLSGLTALVLVKESFQVKKGQVALVHAAAGSVGLLLCRLLKHYGVKVIGTASTEEKCSLARENGTDFVVNYKEGSDWIEEVKKIVSEGSDVVYDSVGASTWKGSLEVVKKKGTVVFFGNSSGPVPPFDIQRLAQKNIKITRAAPLYILDGRSDLEDYAGDLFDLLRAGVLQPRIHKIYDLKDVQQAHKDIEGRSTMGKTLLKL</sequence>
<dbReference type="EMBL" id="JAPDRQ010000039">
    <property type="protein sequence ID" value="KAJ9659500.1"/>
    <property type="molecule type" value="Genomic_DNA"/>
</dbReference>
<dbReference type="Proteomes" id="UP001172386">
    <property type="component" value="Unassembled WGS sequence"/>
</dbReference>
<comment type="caution">
    <text evidence="1">The sequence shown here is derived from an EMBL/GenBank/DDBJ whole genome shotgun (WGS) entry which is preliminary data.</text>
</comment>
<evidence type="ECO:0000313" key="1">
    <source>
        <dbReference type="EMBL" id="KAJ9659500.1"/>
    </source>
</evidence>